<dbReference type="GO" id="GO:0006749">
    <property type="term" value="P:glutathione metabolic process"/>
    <property type="evidence" value="ECO:0007669"/>
    <property type="project" value="TreeGrafter"/>
</dbReference>
<dbReference type="EC" id="1.8.1.7" evidence="13"/>
<proteinExistence type="inferred from homology"/>
<gene>
    <name evidence="13" type="primary">gorA</name>
    <name evidence="13" type="ORF">M5G27_25260</name>
</gene>
<evidence type="ECO:0000256" key="10">
    <source>
        <dbReference type="RuleBase" id="RU003691"/>
    </source>
</evidence>
<feature type="domain" description="FAD/NAD(P)-binding" evidence="12">
    <location>
        <begin position="6"/>
        <end position="328"/>
    </location>
</feature>
<evidence type="ECO:0000259" key="12">
    <source>
        <dbReference type="Pfam" id="PF07992"/>
    </source>
</evidence>
<dbReference type="SUPFAM" id="SSF51905">
    <property type="entry name" value="FAD/NAD(P)-binding domain"/>
    <property type="match status" value="1"/>
</dbReference>
<evidence type="ECO:0000256" key="7">
    <source>
        <dbReference type="PIRSR" id="PIRSR000350-2"/>
    </source>
</evidence>
<dbReference type="GO" id="GO:0050660">
    <property type="term" value="F:flavin adenine dinucleotide binding"/>
    <property type="evidence" value="ECO:0007669"/>
    <property type="project" value="InterPro"/>
</dbReference>
<dbReference type="Proteomes" id="UP001148185">
    <property type="component" value="Unassembled WGS sequence"/>
</dbReference>
<keyword evidence="6 10" id="KW-0676">Redox-active center</keyword>
<keyword evidence="14" id="KW-1185">Reference proteome</keyword>
<keyword evidence="4 10" id="KW-0560">Oxidoreductase</keyword>
<dbReference type="GO" id="GO:0034599">
    <property type="term" value="P:cellular response to oxidative stress"/>
    <property type="evidence" value="ECO:0007669"/>
    <property type="project" value="TreeGrafter"/>
</dbReference>
<sequence length="463" mass="49555">MTTYDYDLLTIGGGSGGVRASRFAAQYGARVALAEKSALGGTCVNLGCIPKKLMSYAAHFDADFADAAGFGWQLGEAKFDWATLMANKDREIKRLNGVYGKTLEQASVEVLDGHAQIEDAHTVLVNGRRITARFILIATGGRPTRPVFPGSEHGITSDEFFHLDALPARAVVTGGGYIAVELASILNGLGSKVTLIYRGNRLLRTMDHDLGPFLAAEMVKKGIDVRFDTVIESIHADGDGVDDGVDNVKHLQVNQLGRGHEIDAECVLFATGRHANIASLGLEKAGIAVRENGSIVVDDQFKTCIASIYAIGDVIDRVALTPVALAEGMVVAANLFQQAERGQRGLSYENIPTAVFSHPNVATVGLTEQDARKKYGTVKIFKSEFRALKHTLSGSTERTLMKLVVDADSDRVLGLHMVGPDAGELVQGFAVALQCQATKAQFDATIGIHPTLAEEFVSMRTAV</sequence>
<name>A0A9X4C6H0_9PSED</name>
<feature type="binding site" evidence="8">
    <location>
        <position position="313"/>
    </location>
    <ligand>
        <name>FAD</name>
        <dbReference type="ChEBI" id="CHEBI:57692"/>
    </ligand>
</feature>
<reference evidence="13 14" key="1">
    <citation type="submission" date="2022-05" db="EMBL/GenBank/DDBJ databases">
        <title>Novel Pseudomonas spp. Isolated from a Rainbow Trout Aquaculture Facility.</title>
        <authorList>
            <person name="Testerman T."/>
            <person name="Graf J."/>
        </authorList>
    </citation>
    <scope>NUCLEOTIDE SEQUENCE [LARGE SCALE GENOMIC DNA]</scope>
    <source>
        <strain evidence="13 14">ID1042</strain>
    </source>
</reference>
<dbReference type="PANTHER" id="PTHR42737:SF2">
    <property type="entry name" value="GLUTATHIONE REDUCTASE"/>
    <property type="match status" value="1"/>
</dbReference>
<evidence type="ECO:0000256" key="3">
    <source>
        <dbReference type="ARBA" id="ARBA00022827"/>
    </source>
</evidence>
<dbReference type="PANTHER" id="PTHR42737">
    <property type="entry name" value="GLUTATHIONE REDUCTASE"/>
    <property type="match status" value="1"/>
</dbReference>
<dbReference type="AlphaFoldDB" id="A0A9X4C6H0"/>
<dbReference type="InterPro" id="IPR001100">
    <property type="entry name" value="Pyr_nuc-diS_OxRdtase"/>
</dbReference>
<evidence type="ECO:0000313" key="13">
    <source>
        <dbReference type="EMBL" id="MDD1010790.1"/>
    </source>
</evidence>
<evidence type="ECO:0000256" key="8">
    <source>
        <dbReference type="PIRSR" id="PIRSR000350-3"/>
    </source>
</evidence>
<feature type="disulfide bond" description="Redox-active" evidence="9">
    <location>
        <begin position="43"/>
        <end position="48"/>
    </location>
</feature>
<feature type="binding site" evidence="8">
    <location>
        <position position="52"/>
    </location>
    <ligand>
        <name>FAD</name>
        <dbReference type="ChEBI" id="CHEBI:57692"/>
    </ligand>
</feature>
<dbReference type="Gene3D" id="3.50.50.60">
    <property type="entry name" value="FAD/NAD(P)-binding domain"/>
    <property type="match status" value="2"/>
</dbReference>
<dbReference type="EMBL" id="JAMDHA010000031">
    <property type="protein sequence ID" value="MDD1010790.1"/>
    <property type="molecule type" value="Genomic_DNA"/>
</dbReference>
<evidence type="ECO:0000256" key="4">
    <source>
        <dbReference type="ARBA" id="ARBA00023002"/>
    </source>
</evidence>
<dbReference type="GO" id="GO:0045454">
    <property type="term" value="P:cell redox homeostasis"/>
    <property type="evidence" value="ECO:0007669"/>
    <property type="project" value="InterPro"/>
</dbReference>
<evidence type="ECO:0000256" key="9">
    <source>
        <dbReference type="PIRSR" id="PIRSR000350-4"/>
    </source>
</evidence>
<keyword evidence="2 10" id="KW-0285">Flavoprotein</keyword>
<dbReference type="InterPro" id="IPR046952">
    <property type="entry name" value="GSHR/TRXR-like"/>
</dbReference>
<evidence type="ECO:0000256" key="5">
    <source>
        <dbReference type="ARBA" id="ARBA00023157"/>
    </source>
</evidence>
<evidence type="ECO:0000256" key="2">
    <source>
        <dbReference type="ARBA" id="ARBA00022630"/>
    </source>
</evidence>
<dbReference type="InterPro" id="IPR004099">
    <property type="entry name" value="Pyr_nucl-diS_OxRdtase_dimer"/>
</dbReference>
<dbReference type="Pfam" id="PF02852">
    <property type="entry name" value="Pyr_redox_dim"/>
    <property type="match status" value="1"/>
</dbReference>
<dbReference type="SUPFAM" id="SSF55424">
    <property type="entry name" value="FAD/NAD-linked reductases, dimerisation (C-terminal) domain"/>
    <property type="match status" value="1"/>
</dbReference>
<evidence type="ECO:0000313" key="14">
    <source>
        <dbReference type="Proteomes" id="UP001148185"/>
    </source>
</evidence>
<keyword evidence="8" id="KW-0520">NAD</keyword>
<dbReference type="NCBIfam" id="NF004776">
    <property type="entry name" value="PRK06116.1"/>
    <property type="match status" value="1"/>
</dbReference>
<dbReference type="GO" id="GO:0005829">
    <property type="term" value="C:cytosol"/>
    <property type="evidence" value="ECO:0007669"/>
    <property type="project" value="TreeGrafter"/>
</dbReference>
<protein>
    <submittedName>
        <fullName evidence="13">Glutathione-disulfide reductase</fullName>
        <ecNumber evidence="13">1.8.1.7</ecNumber>
    </submittedName>
</protein>
<dbReference type="PRINTS" id="PR00411">
    <property type="entry name" value="PNDRDTASEI"/>
</dbReference>
<keyword evidence="3 8" id="KW-0274">FAD</keyword>
<dbReference type="InterPro" id="IPR023753">
    <property type="entry name" value="FAD/NAD-binding_dom"/>
</dbReference>
<comment type="cofactor">
    <cofactor evidence="8">
        <name>FAD</name>
        <dbReference type="ChEBI" id="CHEBI:57692"/>
    </cofactor>
    <text evidence="8">Binds 1 FAD per subunit.</text>
</comment>
<dbReference type="InterPro" id="IPR016156">
    <property type="entry name" value="FAD/NAD-linked_Rdtase_dimer_sf"/>
</dbReference>
<comment type="caution">
    <text evidence="13">The sequence shown here is derived from an EMBL/GenBank/DDBJ whole genome shotgun (WGS) entry which is preliminary data.</text>
</comment>
<evidence type="ECO:0000259" key="11">
    <source>
        <dbReference type="Pfam" id="PF02852"/>
    </source>
</evidence>
<dbReference type="PIRSF" id="PIRSF000350">
    <property type="entry name" value="Mercury_reductase_MerA"/>
    <property type="match status" value="1"/>
</dbReference>
<accession>A0A9X4C6H0</accession>
<feature type="domain" description="Pyridine nucleotide-disulphide oxidoreductase dimerisation" evidence="11">
    <location>
        <begin position="351"/>
        <end position="459"/>
    </location>
</feature>
<dbReference type="Pfam" id="PF07992">
    <property type="entry name" value="Pyr_redox_2"/>
    <property type="match status" value="1"/>
</dbReference>
<feature type="active site" description="Proton acceptor" evidence="7">
    <location>
        <position position="449"/>
    </location>
</feature>
<dbReference type="PRINTS" id="PR00368">
    <property type="entry name" value="FADPNR"/>
</dbReference>
<dbReference type="PROSITE" id="PS00076">
    <property type="entry name" value="PYRIDINE_REDOX_1"/>
    <property type="match status" value="1"/>
</dbReference>
<feature type="binding site" evidence="8">
    <location>
        <position position="272"/>
    </location>
    <ligand>
        <name>NAD(+)</name>
        <dbReference type="ChEBI" id="CHEBI:57540"/>
    </ligand>
</feature>
<comment type="similarity">
    <text evidence="1 10">Belongs to the class-I pyridine nucleotide-disulfide oxidoreductase family.</text>
</comment>
<dbReference type="RefSeq" id="WP_273878081.1">
    <property type="nucleotide sequence ID" value="NZ_JAMDHA010000031.1"/>
</dbReference>
<dbReference type="InterPro" id="IPR036188">
    <property type="entry name" value="FAD/NAD-bd_sf"/>
</dbReference>
<dbReference type="GO" id="GO:0004362">
    <property type="term" value="F:glutathione-disulfide reductase (NADPH) activity"/>
    <property type="evidence" value="ECO:0007669"/>
    <property type="project" value="UniProtKB-EC"/>
</dbReference>
<organism evidence="13 14">
    <name type="scientific">Pseudomonas shahriarae</name>
    <dbReference type="NCBI Taxonomy" id="2745512"/>
    <lineage>
        <taxon>Bacteria</taxon>
        <taxon>Pseudomonadati</taxon>
        <taxon>Pseudomonadota</taxon>
        <taxon>Gammaproteobacteria</taxon>
        <taxon>Pseudomonadales</taxon>
        <taxon>Pseudomonadaceae</taxon>
        <taxon>Pseudomonas</taxon>
    </lineage>
</organism>
<evidence type="ECO:0000256" key="1">
    <source>
        <dbReference type="ARBA" id="ARBA00007532"/>
    </source>
</evidence>
<dbReference type="InterPro" id="IPR012999">
    <property type="entry name" value="Pyr_OxRdtase_I_AS"/>
</dbReference>
<evidence type="ECO:0000256" key="6">
    <source>
        <dbReference type="ARBA" id="ARBA00023284"/>
    </source>
</evidence>
<feature type="binding site" evidence="8">
    <location>
        <begin position="174"/>
        <end position="181"/>
    </location>
    <ligand>
        <name>NAD(+)</name>
        <dbReference type="ChEBI" id="CHEBI:57540"/>
    </ligand>
</feature>
<keyword evidence="5" id="KW-1015">Disulfide bond</keyword>
<dbReference type="Gene3D" id="3.30.390.30">
    <property type="match status" value="1"/>
</dbReference>
<keyword evidence="8" id="KW-0547">Nucleotide-binding</keyword>